<sequence length="155" mass="17848">MIVLILSLMLNANININIDDFRVFDNKTLNVYEISGLNAREINKRLQDTFLADTGDMMFYIEQEKGINFRVIYAIAGLESGKGKRLSGKNNYCGIKDTKTLQYRDFDSRQDCLIHLAEILDSKFYRGRTLDSIGYDYCPPDPTWAKQVKEIMGEI</sequence>
<dbReference type="Pfam" id="PF01832">
    <property type="entry name" value="Glucosaminidase"/>
    <property type="match status" value="1"/>
</dbReference>
<evidence type="ECO:0000259" key="1">
    <source>
        <dbReference type="Pfam" id="PF01832"/>
    </source>
</evidence>
<dbReference type="Gene3D" id="1.10.530.10">
    <property type="match status" value="1"/>
</dbReference>
<dbReference type="GO" id="GO:0004040">
    <property type="term" value="F:amidase activity"/>
    <property type="evidence" value="ECO:0007669"/>
    <property type="project" value="InterPro"/>
</dbReference>
<protein>
    <submittedName>
        <fullName evidence="2">Mannosyl-glycoprotein endo-beta-N-acetylglucosaminidase</fullName>
    </submittedName>
</protein>
<dbReference type="EMBL" id="BK032780">
    <property type="protein sequence ID" value="DAF59934.1"/>
    <property type="molecule type" value="Genomic_DNA"/>
</dbReference>
<proteinExistence type="predicted"/>
<reference evidence="2" key="1">
    <citation type="journal article" date="2021" name="Proc. Natl. Acad. Sci. U.S.A.">
        <title>A Catalog of Tens of Thousands of Viruses from Human Metagenomes Reveals Hidden Associations with Chronic Diseases.</title>
        <authorList>
            <person name="Tisza M.J."/>
            <person name="Buck C.B."/>
        </authorList>
    </citation>
    <scope>NUCLEOTIDE SEQUENCE</scope>
    <source>
        <strain evidence="2">CtGz830</strain>
    </source>
</reference>
<organism evidence="2">
    <name type="scientific">Siphoviridae sp. ctGz830</name>
    <dbReference type="NCBI Taxonomy" id="2827825"/>
    <lineage>
        <taxon>Viruses</taxon>
        <taxon>Duplodnaviria</taxon>
        <taxon>Heunggongvirae</taxon>
        <taxon>Uroviricota</taxon>
        <taxon>Caudoviricetes</taxon>
    </lineage>
</organism>
<dbReference type="InterPro" id="IPR002901">
    <property type="entry name" value="MGlyc_endo_b_GlcNAc-like_dom"/>
</dbReference>
<accession>A0A8S5T9L4</accession>
<name>A0A8S5T9L4_9CAUD</name>
<feature type="domain" description="Mannosyl-glycoprotein endo-beta-N-acetylglucosamidase-like" evidence="1">
    <location>
        <begin position="61"/>
        <end position="153"/>
    </location>
</feature>
<evidence type="ECO:0000313" key="2">
    <source>
        <dbReference type="EMBL" id="DAF59934.1"/>
    </source>
</evidence>